<gene>
    <name evidence="3" type="ORF">NQ318_020301</name>
</gene>
<dbReference type="Pfam" id="PF00622">
    <property type="entry name" value="SPRY"/>
    <property type="match status" value="1"/>
</dbReference>
<proteinExistence type="predicted"/>
<dbReference type="InterPro" id="IPR043136">
    <property type="entry name" value="B30.2/SPRY_sf"/>
</dbReference>
<feature type="region of interest" description="Disordered" evidence="1">
    <location>
        <begin position="239"/>
        <end position="292"/>
    </location>
</feature>
<dbReference type="GO" id="GO:0019005">
    <property type="term" value="C:SCF ubiquitin ligase complex"/>
    <property type="evidence" value="ECO:0007669"/>
    <property type="project" value="TreeGrafter"/>
</dbReference>
<evidence type="ECO:0000313" key="4">
    <source>
        <dbReference type="Proteomes" id="UP001162162"/>
    </source>
</evidence>
<dbReference type="InterPro" id="IPR003877">
    <property type="entry name" value="SPRY_dom"/>
</dbReference>
<name>A0AAV8Z9K5_9CUCU</name>
<dbReference type="PROSITE" id="PS50188">
    <property type="entry name" value="B302_SPRY"/>
    <property type="match status" value="1"/>
</dbReference>
<comment type="caution">
    <text evidence="3">The sequence shown here is derived from an EMBL/GenBank/DDBJ whole genome shotgun (WGS) entry which is preliminary data.</text>
</comment>
<reference evidence="3" key="1">
    <citation type="journal article" date="2023" name="Insect Mol. Biol.">
        <title>Genome sequencing provides insights into the evolution of gene families encoding plant cell wall-degrading enzymes in longhorned beetles.</title>
        <authorList>
            <person name="Shin N.R."/>
            <person name="Okamura Y."/>
            <person name="Kirsch R."/>
            <person name="Pauchet Y."/>
        </authorList>
    </citation>
    <scope>NUCLEOTIDE SEQUENCE</scope>
    <source>
        <strain evidence="3">AMC_N1</strain>
    </source>
</reference>
<keyword evidence="4" id="KW-1185">Reference proteome</keyword>
<protein>
    <recommendedName>
        <fullName evidence="2">B30.2/SPRY domain-containing protein</fullName>
    </recommendedName>
</protein>
<dbReference type="InterPro" id="IPR035754">
    <property type="entry name" value="SPRY_SPSB3"/>
</dbReference>
<dbReference type="SUPFAM" id="SSF49899">
    <property type="entry name" value="Concanavalin A-like lectins/glucanases"/>
    <property type="match status" value="1"/>
</dbReference>
<dbReference type="InterPro" id="IPR050672">
    <property type="entry name" value="FBXO45-Fsn/SPSB_families"/>
</dbReference>
<accession>A0AAV8Z9K5</accession>
<dbReference type="Gene3D" id="2.60.120.920">
    <property type="match status" value="1"/>
</dbReference>
<dbReference type="PANTHER" id="PTHR12245">
    <property type="entry name" value="SPRY DOMAIN CONTAINING SOCS BOX PROTEIN"/>
    <property type="match status" value="1"/>
</dbReference>
<dbReference type="SMART" id="SM00449">
    <property type="entry name" value="SPRY"/>
    <property type="match status" value="1"/>
</dbReference>
<organism evidence="3 4">
    <name type="scientific">Aromia moschata</name>
    <dbReference type="NCBI Taxonomy" id="1265417"/>
    <lineage>
        <taxon>Eukaryota</taxon>
        <taxon>Metazoa</taxon>
        <taxon>Ecdysozoa</taxon>
        <taxon>Arthropoda</taxon>
        <taxon>Hexapoda</taxon>
        <taxon>Insecta</taxon>
        <taxon>Pterygota</taxon>
        <taxon>Neoptera</taxon>
        <taxon>Endopterygota</taxon>
        <taxon>Coleoptera</taxon>
        <taxon>Polyphaga</taxon>
        <taxon>Cucujiformia</taxon>
        <taxon>Chrysomeloidea</taxon>
        <taxon>Cerambycidae</taxon>
        <taxon>Cerambycinae</taxon>
        <taxon>Callichromatini</taxon>
        <taxon>Aromia</taxon>
    </lineage>
</organism>
<dbReference type="PANTHER" id="PTHR12245:SF12">
    <property type="entry name" value="SPRY DOMAIN-CONTAINING SOCS BOX PROTEIN 3"/>
    <property type="match status" value="1"/>
</dbReference>
<feature type="region of interest" description="Disordered" evidence="1">
    <location>
        <begin position="1"/>
        <end position="27"/>
    </location>
</feature>
<dbReference type="Proteomes" id="UP001162162">
    <property type="component" value="Unassembled WGS sequence"/>
</dbReference>
<evidence type="ECO:0000313" key="3">
    <source>
        <dbReference type="EMBL" id="KAJ8960997.1"/>
    </source>
</evidence>
<feature type="domain" description="B30.2/SPRY" evidence="2">
    <location>
        <begin position="14"/>
        <end position="238"/>
    </location>
</feature>
<sequence>MSTPRSSHTAEASGGEAEEMGSDANPLRNGCDDLWTWDRKERSPEVRLYGSNFRIAHFHPNWSSGTAGVRGTRVLNNGRYFWELHLSRRIFGTSMMFGIVTSTQKCEYFTALETELRLRDGLEYVRLQRRCTKKARLHADSFTNLLGKDDQGWGLSHKGLLWHGGRWTHYTKPFRENVATKIGILFDGIAGTLTYYKDEKCLGVAFRGLNEIKEPLYPIICSTAAKTEMFLDSMKRGLRQPAGQMSRGHREEDQGQARLGEAVPTAEDQAVPQRGHRGHRGAVQARKPERIE</sequence>
<dbReference type="GO" id="GO:0043161">
    <property type="term" value="P:proteasome-mediated ubiquitin-dependent protein catabolic process"/>
    <property type="evidence" value="ECO:0007669"/>
    <property type="project" value="TreeGrafter"/>
</dbReference>
<dbReference type="InterPro" id="IPR001870">
    <property type="entry name" value="B30.2/SPRY"/>
</dbReference>
<dbReference type="EMBL" id="JAPWTK010000007">
    <property type="protein sequence ID" value="KAJ8960997.1"/>
    <property type="molecule type" value="Genomic_DNA"/>
</dbReference>
<dbReference type="AlphaFoldDB" id="A0AAV8Z9K5"/>
<evidence type="ECO:0000259" key="2">
    <source>
        <dbReference type="PROSITE" id="PS50188"/>
    </source>
</evidence>
<dbReference type="CDD" id="cd12876">
    <property type="entry name" value="SPRY_SOCS3"/>
    <property type="match status" value="1"/>
</dbReference>
<dbReference type="InterPro" id="IPR013320">
    <property type="entry name" value="ConA-like_dom_sf"/>
</dbReference>
<feature type="compositionally biased region" description="Low complexity" evidence="1">
    <location>
        <begin position="1"/>
        <end position="15"/>
    </location>
</feature>
<evidence type="ECO:0000256" key="1">
    <source>
        <dbReference type="SAM" id="MobiDB-lite"/>
    </source>
</evidence>